<reference evidence="1 2" key="1">
    <citation type="submission" date="2017-03" db="EMBL/GenBank/DDBJ databases">
        <authorList>
            <person name="Afonso C.L."/>
            <person name="Miller P.J."/>
            <person name="Scott M.A."/>
            <person name="Spackman E."/>
            <person name="Goraichik I."/>
            <person name="Dimitrov K.M."/>
            <person name="Suarez D.L."/>
            <person name="Swayne D.E."/>
        </authorList>
    </citation>
    <scope>NUCLEOTIDE SEQUENCE [LARGE SCALE GENOMIC DNA]</scope>
    <source>
        <strain evidence="1 2">CECT 8625</strain>
    </source>
</reference>
<evidence type="ECO:0000313" key="1">
    <source>
        <dbReference type="EMBL" id="SLN42962.1"/>
    </source>
</evidence>
<gene>
    <name evidence="1" type="ORF">ROJ8625_02117</name>
</gene>
<evidence type="ECO:0000313" key="2">
    <source>
        <dbReference type="Proteomes" id="UP000193570"/>
    </source>
</evidence>
<dbReference type="AlphaFoldDB" id="A0A1X6Z783"/>
<sequence length="46" mass="5388">MHLPRHRLLFVYAKNPLARIFPRASPIFIAGVSRVFDDPIQLWTNL</sequence>
<accession>A0A1X6Z783</accession>
<dbReference type="Proteomes" id="UP000193570">
    <property type="component" value="Unassembled WGS sequence"/>
</dbReference>
<proteinExistence type="predicted"/>
<keyword evidence="2" id="KW-1185">Reference proteome</keyword>
<name>A0A1X6Z783_9RHOB</name>
<dbReference type="EMBL" id="FWFK01000003">
    <property type="protein sequence ID" value="SLN42962.1"/>
    <property type="molecule type" value="Genomic_DNA"/>
</dbReference>
<organism evidence="1 2">
    <name type="scientific">Roseivivax jejudonensis</name>
    <dbReference type="NCBI Taxonomy" id="1529041"/>
    <lineage>
        <taxon>Bacteria</taxon>
        <taxon>Pseudomonadati</taxon>
        <taxon>Pseudomonadota</taxon>
        <taxon>Alphaproteobacteria</taxon>
        <taxon>Rhodobacterales</taxon>
        <taxon>Roseobacteraceae</taxon>
        <taxon>Roseivivax</taxon>
    </lineage>
</organism>
<protein>
    <submittedName>
        <fullName evidence="1">Uncharacterized protein</fullName>
    </submittedName>
</protein>